<organism evidence="6 7">
    <name type="scientific">Desulfobacca acetoxidans (strain ATCC 700848 / DSM 11109 / ASRB2)</name>
    <dbReference type="NCBI Taxonomy" id="880072"/>
    <lineage>
        <taxon>Bacteria</taxon>
        <taxon>Pseudomonadati</taxon>
        <taxon>Thermodesulfobacteriota</taxon>
        <taxon>Desulfobaccia</taxon>
        <taxon>Desulfobaccales</taxon>
        <taxon>Desulfobaccaceae</taxon>
        <taxon>Desulfobacca</taxon>
    </lineage>
</organism>
<dbReference type="Pfam" id="PF13525">
    <property type="entry name" value="YfiO"/>
    <property type="match status" value="1"/>
</dbReference>
<dbReference type="InterPro" id="IPR011990">
    <property type="entry name" value="TPR-like_helical_dom_sf"/>
</dbReference>
<dbReference type="KEGG" id="dao:Desac_2216"/>
<evidence type="ECO:0000313" key="6">
    <source>
        <dbReference type="EMBL" id="AEB10044.1"/>
    </source>
</evidence>
<dbReference type="Gene3D" id="1.25.40.10">
    <property type="entry name" value="Tetratricopeptide repeat domain"/>
    <property type="match status" value="1"/>
</dbReference>
<feature type="coiled-coil region" evidence="3">
    <location>
        <begin position="95"/>
        <end position="147"/>
    </location>
</feature>
<dbReference type="Gene3D" id="1.20.5.340">
    <property type="match status" value="1"/>
</dbReference>
<protein>
    <recommendedName>
        <fullName evidence="5">Outer membrane lipoprotein BamD-like domain-containing protein</fullName>
    </recommendedName>
</protein>
<evidence type="ECO:0000256" key="1">
    <source>
        <dbReference type="ARBA" id="ARBA00022729"/>
    </source>
</evidence>
<keyword evidence="1" id="KW-0732">Signal</keyword>
<dbReference type="Proteomes" id="UP000000483">
    <property type="component" value="Chromosome"/>
</dbReference>
<feature type="region of interest" description="Disordered" evidence="4">
    <location>
        <begin position="41"/>
        <end position="74"/>
    </location>
</feature>
<keyword evidence="2" id="KW-0802">TPR repeat</keyword>
<dbReference type="PROSITE" id="PS50005">
    <property type="entry name" value="TPR"/>
    <property type="match status" value="1"/>
</dbReference>
<accession>F2NFC5</accession>
<reference evidence="7" key="2">
    <citation type="submission" date="2011-03" db="EMBL/GenBank/DDBJ databases">
        <title>The complete genome of Desulfobacca acetoxidans DSM 11109.</title>
        <authorList>
            <consortium name="US DOE Joint Genome Institute (JGI-PGF)"/>
            <person name="Lucas S."/>
            <person name="Copeland A."/>
            <person name="Lapidus A."/>
            <person name="Bruce D."/>
            <person name="Goodwin L."/>
            <person name="Pitluck S."/>
            <person name="Peters L."/>
            <person name="Kyrpides N."/>
            <person name="Mavromatis K."/>
            <person name="Ivanova N."/>
            <person name="Ovchinnikova G."/>
            <person name="Teshima H."/>
            <person name="Detter J.C."/>
            <person name="Han C."/>
            <person name="Land M."/>
            <person name="Hauser L."/>
            <person name="Markowitz V."/>
            <person name="Cheng J.-F."/>
            <person name="Hugenholtz P."/>
            <person name="Woyke T."/>
            <person name="Wu D."/>
            <person name="Spring S."/>
            <person name="Schueler E."/>
            <person name="Brambilla E."/>
            <person name="Klenk H.-P."/>
            <person name="Eisen J.A."/>
        </authorList>
    </citation>
    <scope>NUCLEOTIDE SEQUENCE [LARGE SCALE GENOMIC DNA]</scope>
    <source>
        <strain evidence="7">ATCC 700848 / DSM 11109 / ASRB2</strain>
    </source>
</reference>
<dbReference type="InterPro" id="IPR019734">
    <property type="entry name" value="TPR_rpt"/>
</dbReference>
<sequence>MLQIYSFEACWRLLGLLLVSGMVCTGCADVPFLKKAPLQESMAESSYEPPPQPLPDPEPKAQPIIRPTSNPGSSNPIDARLAELASQFEVIRTRVQVLEGKLAEQEHQLSQLIKSGNPQQAQMQEKLSGLERELAATQERLAQVEGQRPPQAVAAVPVAMSGNREAGEAAPTAKKAPPAAPAKVGSDPFAEGLTLYKQKSYGPAREKFQRYLEEHPKGEKAIEARYYLADSLYQEKHHDEAIVEFNKLLEGYPKSTLAPASLLKQAYAFKAQGKSKVHNLILEKLIADYPQSPEAVQARKLRGSGAAVSDKKKGK</sequence>
<dbReference type="EMBL" id="CP002629">
    <property type="protein sequence ID" value="AEB10044.1"/>
    <property type="molecule type" value="Genomic_DNA"/>
</dbReference>
<feature type="domain" description="Outer membrane lipoprotein BamD-like" evidence="5">
    <location>
        <begin position="186"/>
        <end position="254"/>
    </location>
</feature>
<dbReference type="InterPro" id="IPR039565">
    <property type="entry name" value="BamD-like"/>
</dbReference>
<reference evidence="6 7" key="1">
    <citation type="journal article" date="2011" name="Stand. Genomic Sci.">
        <title>Complete genome sequence of the acetate-degrading sulfate reducer Desulfobacca acetoxidans type strain (ASRB2).</title>
        <authorList>
            <person name="Goker M."/>
            <person name="Teshima H."/>
            <person name="Lapidus A."/>
            <person name="Nolan M."/>
            <person name="Lucas S."/>
            <person name="Hammon N."/>
            <person name="Deshpande S."/>
            <person name="Cheng J.F."/>
            <person name="Tapia R."/>
            <person name="Han C."/>
            <person name="Goodwin L."/>
            <person name="Pitluck S."/>
            <person name="Huntemann M."/>
            <person name="Liolios K."/>
            <person name="Ivanova N."/>
            <person name="Pagani I."/>
            <person name="Mavromatis K."/>
            <person name="Ovchinikova G."/>
            <person name="Pati A."/>
            <person name="Chen A."/>
            <person name="Palaniappan K."/>
            <person name="Land M."/>
            <person name="Hauser L."/>
            <person name="Brambilla E.M."/>
            <person name="Rohde M."/>
            <person name="Spring S."/>
            <person name="Detter J.C."/>
            <person name="Woyke T."/>
            <person name="Bristow J."/>
            <person name="Eisen J.A."/>
            <person name="Markowitz V."/>
            <person name="Hugenholtz P."/>
            <person name="Kyrpides N.C."/>
            <person name="Klenk H.P."/>
        </authorList>
    </citation>
    <scope>NUCLEOTIDE SEQUENCE [LARGE SCALE GENOMIC DNA]</scope>
    <source>
        <strain evidence="7">ATCC 700848 / DSM 11109 / ASRB2</strain>
    </source>
</reference>
<dbReference type="AlphaFoldDB" id="F2NFC5"/>
<evidence type="ECO:0000259" key="5">
    <source>
        <dbReference type="Pfam" id="PF13525"/>
    </source>
</evidence>
<dbReference type="Pfam" id="PF13174">
    <property type="entry name" value="TPR_6"/>
    <property type="match status" value="1"/>
</dbReference>
<dbReference type="STRING" id="880072.Desac_2216"/>
<feature type="region of interest" description="Disordered" evidence="4">
    <location>
        <begin position="164"/>
        <end position="187"/>
    </location>
</feature>
<evidence type="ECO:0000256" key="4">
    <source>
        <dbReference type="SAM" id="MobiDB-lite"/>
    </source>
</evidence>
<evidence type="ECO:0000256" key="2">
    <source>
        <dbReference type="PROSITE-ProRule" id="PRU00339"/>
    </source>
</evidence>
<gene>
    <name evidence="6" type="ordered locus">Desac_2216</name>
</gene>
<dbReference type="eggNOG" id="COG1729">
    <property type="taxonomic scope" value="Bacteria"/>
</dbReference>
<dbReference type="HOGENOM" id="CLU_882022_0_0_7"/>
<keyword evidence="7" id="KW-1185">Reference proteome</keyword>
<keyword evidence="3" id="KW-0175">Coiled coil</keyword>
<proteinExistence type="predicted"/>
<name>F2NFC5_DESAR</name>
<feature type="repeat" description="TPR" evidence="2">
    <location>
        <begin position="222"/>
        <end position="255"/>
    </location>
</feature>
<dbReference type="RefSeq" id="WP_013707153.1">
    <property type="nucleotide sequence ID" value="NC_015388.1"/>
</dbReference>
<dbReference type="SUPFAM" id="SSF48452">
    <property type="entry name" value="TPR-like"/>
    <property type="match status" value="1"/>
</dbReference>
<feature type="compositionally biased region" description="Low complexity" evidence="4">
    <location>
        <begin position="169"/>
        <end position="183"/>
    </location>
</feature>
<evidence type="ECO:0000313" key="7">
    <source>
        <dbReference type="Proteomes" id="UP000000483"/>
    </source>
</evidence>
<evidence type="ECO:0000256" key="3">
    <source>
        <dbReference type="SAM" id="Coils"/>
    </source>
</evidence>